<dbReference type="Proteomes" id="UP000326953">
    <property type="component" value="Unassembled WGS sequence"/>
</dbReference>
<evidence type="ECO:0008006" key="3">
    <source>
        <dbReference type="Google" id="ProtNLM"/>
    </source>
</evidence>
<organism evidence="1 2">
    <name type="scientific">Pseudomonas fluorescens</name>
    <dbReference type="NCBI Taxonomy" id="294"/>
    <lineage>
        <taxon>Bacteria</taxon>
        <taxon>Pseudomonadati</taxon>
        <taxon>Pseudomonadota</taxon>
        <taxon>Gammaproteobacteria</taxon>
        <taxon>Pseudomonadales</taxon>
        <taxon>Pseudomonadaceae</taxon>
        <taxon>Pseudomonas</taxon>
    </lineage>
</organism>
<dbReference type="AlphaFoldDB" id="A0A5E6WFE2"/>
<gene>
    <name evidence="1" type="ORF">PS662_04709</name>
</gene>
<protein>
    <recommendedName>
        <fullName evidence="3">Glutamine amidotransferase</fullName>
    </recommendedName>
</protein>
<evidence type="ECO:0000313" key="1">
    <source>
        <dbReference type="EMBL" id="VVN27658.1"/>
    </source>
</evidence>
<accession>A0A5E6WFE2</accession>
<dbReference type="EMBL" id="CABVHK010000017">
    <property type="protein sequence ID" value="VVN27658.1"/>
    <property type="molecule type" value="Genomic_DNA"/>
</dbReference>
<sequence>MSRLPLIGVAICSRQIGLHAYHISGDRNAHAKARIAQGVPSTLPSPAFLLAPSDILDGLHDNLFTAHPSNIELFYLGSPTNASAAAHDSARTTKFSLAAPLP</sequence>
<proteinExistence type="predicted"/>
<evidence type="ECO:0000313" key="2">
    <source>
        <dbReference type="Proteomes" id="UP000326953"/>
    </source>
</evidence>
<reference evidence="1 2" key="1">
    <citation type="submission" date="2019-09" db="EMBL/GenBank/DDBJ databases">
        <authorList>
            <person name="Chandra G."/>
            <person name="Truman W A."/>
        </authorList>
    </citation>
    <scope>NUCLEOTIDE SEQUENCE [LARGE SCALE GENOMIC DNA]</scope>
    <source>
        <strain evidence="1">PS662</strain>
    </source>
</reference>
<name>A0A5E6WFE2_PSEFL</name>